<dbReference type="EMBL" id="JACHVS010000002">
    <property type="protein sequence ID" value="MBB2996681.1"/>
    <property type="molecule type" value="Genomic_DNA"/>
</dbReference>
<protein>
    <submittedName>
        <fullName evidence="2">Uncharacterized protein</fullName>
    </submittedName>
</protein>
<evidence type="ECO:0000313" key="3">
    <source>
        <dbReference type="Proteomes" id="UP000523000"/>
    </source>
</evidence>
<dbReference type="Proteomes" id="UP000523000">
    <property type="component" value="Unassembled WGS sequence"/>
</dbReference>
<evidence type="ECO:0000256" key="1">
    <source>
        <dbReference type="SAM" id="MobiDB-lite"/>
    </source>
</evidence>
<organism evidence="2 3">
    <name type="scientific">Paeniglutamicibacter cryotolerans</name>
    <dbReference type="NCBI Taxonomy" id="670079"/>
    <lineage>
        <taxon>Bacteria</taxon>
        <taxon>Bacillati</taxon>
        <taxon>Actinomycetota</taxon>
        <taxon>Actinomycetes</taxon>
        <taxon>Micrococcales</taxon>
        <taxon>Micrococcaceae</taxon>
        <taxon>Paeniglutamicibacter</taxon>
    </lineage>
</organism>
<keyword evidence="3" id="KW-1185">Reference proteome</keyword>
<feature type="region of interest" description="Disordered" evidence="1">
    <location>
        <begin position="100"/>
        <end position="121"/>
    </location>
</feature>
<reference evidence="2 3" key="1">
    <citation type="submission" date="2020-08" db="EMBL/GenBank/DDBJ databases">
        <title>Sequencing the genomes of 1000 actinobacteria strains.</title>
        <authorList>
            <person name="Klenk H.-P."/>
        </authorList>
    </citation>
    <scope>NUCLEOTIDE SEQUENCE [LARGE SCALE GENOMIC DNA]</scope>
    <source>
        <strain evidence="2 3">DSM 22826</strain>
    </source>
</reference>
<accession>A0A839QXH9</accession>
<gene>
    <name evidence="2" type="ORF">E9229_002928</name>
</gene>
<dbReference type="RefSeq" id="WP_183512242.1">
    <property type="nucleotide sequence ID" value="NZ_BAABGK010000033.1"/>
</dbReference>
<sequence>MDASAVLLSWRRPDGSPAPAAYPHLAGLLDVGTVDPQTTLAAAKRLDSLVPTLAKHPDAAARIAAVEEEFAAAVATDSPHTAYKVIQNLFDVVDNPHLPEHGTRTPFTAPPASSYGPAAGSVPRPSFDAGLLDADGIGISAPDWAVEPGTPAAKRPRSTLSDGRGWSDGSDPMLGTPA</sequence>
<feature type="region of interest" description="Disordered" evidence="1">
    <location>
        <begin position="140"/>
        <end position="178"/>
    </location>
</feature>
<name>A0A839QXH9_9MICC</name>
<comment type="caution">
    <text evidence="2">The sequence shown here is derived from an EMBL/GenBank/DDBJ whole genome shotgun (WGS) entry which is preliminary data.</text>
</comment>
<proteinExistence type="predicted"/>
<feature type="compositionally biased region" description="Low complexity" evidence="1">
    <location>
        <begin position="110"/>
        <end position="121"/>
    </location>
</feature>
<dbReference type="AlphaFoldDB" id="A0A839QXH9"/>
<evidence type="ECO:0000313" key="2">
    <source>
        <dbReference type="EMBL" id="MBB2996681.1"/>
    </source>
</evidence>